<dbReference type="AlphaFoldDB" id="A0A645G9E8"/>
<name>A0A645G9E8_9ZZZZ</name>
<dbReference type="EMBL" id="VSSQ01068323">
    <property type="protein sequence ID" value="MPN20533.1"/>
    <property type="molecule type" value="Genomic_DNA"/>
</dbReference>
<accession>A0A645G9E8</accession>
<dbReference type="Gene3D" id="2.60.120.10">
    <property type="entry name" value="Jelly Rolls"/>
    <property type="match status" value="1"/>
</dbReference>
<gene>
    <name evidence="2" type="ORF">SDC9_167912</name>
</gene>
<comment type="caution">
    <text evidence="2">The sequence shown here is derived from an EMBL/GenBank/DDBJ whole genome shotgun (WGS) entry which is preliminary data.</text>
</comment>
<evidence type="ECO:0000259" key="1">
    <source>
        <dbReference type="Pfam" id="PF07883"/>
    </source>
</evidence>
<dbReference type="SUPFAM" id="SSF51182">
    <property type="entry name" value="RmlC-like cupins"/>
    <property type="match status" value="1"/>
</dbReference>
<organism evidence="2">
    <name type="scientific">bioreactor metagenome</name>
    <dbReference type="NCBI Taxonomy" id="1076179"/>
    <lineage>
        <taxon>unclassified sequences</taxon>
        <taxon>metagenomes</taxon>
        <taxon>ecological metagenomes</taxon>
    </lineage>
</organism>
<dbReference type="InterPro" id="IPR013096">
    <property type="entry name" value="Cupin_2"/>
</dbReference>
<reference evidence="2" key="1">
    <citation type="submission" date="2019-08" db="EMBL/GenBank/DDBJ databases">
        <authorList>
            <person name="Kucharzyk K."/>
            <person name="Murdoch R.W."/>
            <person name="Higgins S."/>
            <person name="Loffler F."/>
        </authorList>
    </citation>
    <scope>NUCLEOTIDE SEQUENCE</scope>
</reference>
<proteinExistence type="predicted"/>
<dbReference type="Pfam" id="PF07883">
    <property type="entry name" value="Cupin_2"/>
    <property type="match status" value="1"/>
</dbReference>
<dbReference type="InterPro" id="IPR014710">
    <property type="entry name" value="RmlC-like_jellyroll"/>
</dbReference>
<evidence type="ECO:0000313" key="2">
    <source>
        <dbReference type="EMBL" id="MPN20533.1"/>
    </source>
</evidence>
<feature type="domain" description="Cupin type-2" evidence="1">
    <location>
        <begin position="41"/>
        <end position="90"/>
    </location>
</feature>
<protein>
    <recommendedName>
        <fullName evidence="1">Cupin type-2 domain-containing protein</fullName>
    </recommendedName>
</protein>
<sequence>MIFNHYKDLSEYKMGPKVIRNLLAFDDGENGYTLNKLSALKGADGPMHSHPHKQVMYVLMGSGLFSADGKNFDVKAGDVVEIGPNESHTFLTFYEDTQWLEFFTPQREDFRPQEV</sequence>
<dbReference type="InterPro" id="IPR011051">
    <property type="entry name" value="RmlC_Cupin_sf"/>
</dbReference>